<dbReference type="Proteomes" id="UP000006867">
    <property type="component" value="Chromosome"/>
</dbReference>
<protein>
    <recommendedName>
        <fullName evidence="1">HTH cro/C1-type domain-containing protein</fullName>
    </recommendedName>
</protein>
<dbReference type="RefSeq" id="WP_004429625.1">
    <property type="nucleotide sequence ID" value="NC_014639.1"/>
</dbReference>
<proteinExistence type="predicted"/>
<dbReference type="InterPro" id="IPR001387">
    <property type="entry name" value="Cro/C1-type_HTH"/>
</dbReference>
<dbReference type="Pfam" id="PF13443">
    <property type="entry name" value="HTH_26"/>
    <property type="match status" value="1"/>
</dbReference>
<reference evidence="2 3" key="1">
    <citation type="journal article" date="2011" name="Front. Microbiol.">
        <title>Genomic signatures of strain selection and enhancement in Bacillus atrophaeus var. globigii, a historical biowarfare simulant.</title>
        <authorList>
            <person name="Gibbons H.S."/>
            <person name="Broomall S.M."/>
            <person name="McNew L.A."/>
            <person name="Daligault H."/>
            <person name="Chapman C."/>
            <person name="Bruce D."/>
            <person name="Karavis M."/>
            <person name="Krepps M."/>
            <person name="McGregor P.A."/>
            <person name="Hong C."/>
            <person name="Park K.H."/>
            <person name="Akmal A."/>
            <person name="Feldman A."/>
            <person name="Lin J.S."/>
            <person name="Chang W.E."/>
            <person name="Higgs B.W."/>
            <person name="Demirev P."/>
            <person name="Lindquist J."/>
            <person name="Liem A."/>
            <person name="Fochler E."/>
            <person name="Read T.D."/>
            <person name="Tapia R."/>
            <person name="Johnson S."/>
            <person name="Bishop-Lilly K.A."/>
            <person name="Detter C."/>
            <person name="Han C."/>
            <person name="Sozhamannan S."/>
            <person name="Rosenzweig C.N."/>
            <person name="Skowronski E.W."/>
        </authorList>
    </citation>
    <scope>NUCLEOTIDE SEQUENCE [LARGE SCALE GENOMIC DNA]</scope>
    <source>
        <strain evidence="2 3">1942</strain>
    </source>
</reference>
<dbReference type="SMART" id="SM00530">
    <property type="entry name" value="HTH_XRE"/>
    <property type="match status" value="1"/>
</dbReference>
<accession>A0ABM5LYC3</accession>
<gene>
    <name evidence="2" type="ordered locus">BATR1942_09640</name>
</gene>
<keyword evidence="3" id="KW-1185">Reference proteome</keyword>
<evidence type="ECO:0000313" key="2">
    <source>
        <dbReference type="EMBL" id="ADP32861.1"/>
    </source>
</evidence>
<feature type="domain" description="HTH cro/C1-type" evidence="1">
    <location>
        <begin position="37"/>
        <end position="93"/>
    </location>
</feature>
<evidence type="ECO:0000259" key="1">
    <source>
        <dbReference type="PROSITE" id="PS50943"/>
    </source>
</evidence>
<dbReference type="PROSITE" id="PS50943">
    <property type="entry name" value="HTH_CROC1"/>
    <property type="match status" value="1"/>
</dbReference>
<organism evidence="2 3">
    <name type="scientific">Bacillus atrophaeus (strain 1942)</name>
    <dbReference type="NCBI Taxonomy" id="720555"/>
    <lineage>
        <taxon>Bacteria</taxon>
        <taxon>Bacillati</taxon>
        <taxon>Bacillota</taxon>
        <taxon>Bacilli</taxon>
        <taxon>Bacillales</taxon>
        <taxon>Bacillaceae</taxon>
        <taxon>Bacillus</taxon>
    </lineage>
</organism>
<evidence type="ECO:0000313" key="3">
    <source>
        <dbReference type="Proteomes" id="UP000006867"/>
    </source>
</evidence>
<dbReference type="SUPFAM" id="SSF47413">
    <property type="entry name" value="lambda repressor-like DNA-binding domains"/>
    <property type="match status" value="1"/>
</dbReference>
<dbReference type="InterPro" id="IPR010982">
    <property type="entry name" value="Lambda_DNA-bd_dom_sf"/>
</dbReference>
<dbReference type="EMBL" id="CP002207">
    <property type="protein sequence ID" value="ADP32861.1"/>
    <property type="molecule type" value="Genomic_DNA"/>
</dbReference>
<name>A0ABM5LYC3_BACA1</name>
<sequence length="140" mass="15849">MKKMKVSTILDGSHSLMNDVVVGTARLLEDAEIVLKIDDLLKERGITQQDLALMTGMRIGTVSQIVNGKGISFNKVQLLAIMVALQVSDLSELIEFRLPPETKEKFDNNSQEWKETREMPFELKELYRDNALKATVNKLK</sequence>
<dbReference type="Gene3D" id="1.10.260.40">
    <property type="entry name" value="lambda repressor-like DNA-binding domains"/>
    <property type="match status" value="1"/>
</dbReference>
<dbReference type="CDD" id="cd00093">
    <property type="entry name" value="HTH_XRE"/>
    <property type="match status" value="1"/>
</dbReference>